<dbReference type="InterPro" id="IPR005039">
    <property type="entry name" value="Ant_C"/>
</dbReference>
<feature type="domain" description="Antirepressor protein C-terminal" evidence="1">
    <location>
        <begin position="16"/>
        <end position="127"/>
    </location>
</feature>
<sequence length="144" mass="15932">MIIDAEDAREAAEFRAKELEPAAQPWTTMAACYDDMSVDHAAKVLSRDANISTGRNRLFASMAGAGWIYRSGERKQWHAYQTQIDNCRLTHKLSSPFLSHRTGELEAPAPTIRVTMKDLSILHRLLGSTDDLADLIDSDEAAAA</sequence>
<gene>
    <name evidence="2" type="ORF">APS60_06940</name>
</gene>
<comment type="caution">
    <text evidence="2">The sequence shown here is derived from an EMBL/GenBank/DDBJ whole genome shotgun (WGS) entry which is preliminary data.</text>
</comment>
<reference evidence="2 3" key="1">
    <citation type="submission" date="2017-02" db="EMBL/GenBank/DDBJ databases">
        <title>Prevalence of linear plasmids in Propionibacterium acnes isolates obtained from cancerous prostatic tissue.</title>
        <authorList>
            <person name="Davidsson S."/>
            <person name="Bruggemann H."/>
        </authorList>
    </citation>
    <scope>NUCLEOTIDE SEQUENCE [LARGE SCALE GENOMIC DNA]</scope>
    <source>
        <strain evidence="2 3">09-9</strain>
    </source>
</reference>
<dbReference type="Pfam" id="PF03374">
    <property type="entry name" value="ANT"/>
    <property type="match status" value="1"/>
</dbReference>
<dbReference type="EMBL" id="LKVB01000004">
    <property type="protein sequence ID" value="PHJ27638.1"/>
    <property type="molecule type" value="Genomic_DNA"/>
</dbReference>
<accession>A0AA44ZEW7</accession>
<dbReference type="RefSeq" id="WP_002521488.1">
    <property type="nucleotide sequence ID" value="NZ_CABIZT010000001.1"/>
</dbReference>
<dbReference type="AlphaFoldDB" id="A0AA44ZEW7"/>
<dbReference type="Proteomes" id="UP000223982">
    <property type="component" value="Unassembled WGS sequence"/>
</dbReference>
<evidence type="ECO:0000259" key="1">
    <source>
        <dbReference type="Pfam" id="PF03374"/>
    </source>
</evidence>
<evidence type="ECO:0000313" key="3">
    <source>
        <dbReference type="Proteomes" id="UP000223982"/>
    </source>
</evidence>
<proteinExistence type="predicted"/>
<dbReference type="GO" id="GO:0003677">
    <property type="term" value="F:DNA binding"/>
    <property type="evidence" value="ECO:0007669"/>
    <property type="project" value="InterPro"/>
</dbReference>
<dbReference type="KEGG" id="cacn:RN83_07075"/>
<organism evidence="2 3">
    <name type="scientific">Cutibacterium acnes</name>
    <name type="common">Propionibacterium acnes</name>
    <dbReference type="NCBI Taxonomy" id="1747"/>
    <lineage>
        <taxon>Bacteria</taxon>
        <taxon>Bacillati</taxon>
        <taxon>Actinomycetota</taxon>
        <taxon>Actinomycetes</taxon>
        <taxon>Propionibacteriales</taxon>
        <taxon>Propionibacteriaceae</taxon>
        <taxon>Cutibacterium</taxon>
    </lineage>
</organism>
<name>A0AA44ZEW7_CUTAC</name>
<protein>
    <recommendedName>
        <fullName evidence="1">Antirepressor protein C-terminal domain-containing protein</fullName>
    </recommendedName>
</protein>
<evidence type="ECO:0000313" key="2">
    <source>
        <dbReference type="EMBL" id="PHJ27638.1"/>
    </source>
</evidence>